<name>A0AAV4X3V2_CAEEX</name>
<dbReference type="Proteomes" id="UP001054945">
    <property type="component" value="Unassembled WGS sequence"/>
</dbReference>
<dbReference type="AlphaFoldDB" id="A0AAV4X3V2"/>
<gene>
    <name evidence="2" type="ORF">CEXT_676421</name>
</gene>
<feature type="compositionally biased region" description="Basic and acidic residues" evidence="1">
    <location>
        <begin position="46"/>
        <end position="59"/>
    </location>
</feature>
<accession>A0AAV4X3V2</accession>
<sequence length="139" mass="15887">MPVLSEGDGRDSFFPTRRNNGQTSQEGSATERKGLSPSLRPTNKMQELKDTSMENRDGTESQFRMVGERDKASLRIYRNRMRTTAENGKTEQMMQRKILIRGVEIRINLKMTQKKLQMGSPGCKVNVLKSRIIYGGKFI</sequence>
<evidence type="ECO:0000256" key="1">
    <source>
        <dbReference type="SAM" id="MobiDB-lite"/>
    </source>
</evidence>
<evidence type="ECO:0000313" key="3">
    <source>
        <dbReference type="Proteomes" id="UP001054945"/>
    </source>
</evidence>
<evidence type="ECO:0000313" key="2">
    <source>
        <dbReference type="EMBL" id="GIY89258.1"/>
    </source>
</evidence>
<reference evidence="2 3" key="1">
    <citation type="submission" date="2021-06" db="EMBL/GenBank/DDBJ databases">
        <title>Caerostris extrusa draft genome.</title>
        <authorList>
            <person name="Kono N."/>
            <person name="Arakawa K."/>
        </authorList>
    </citation>
    <scope>NUCLEOTIDE SEQUENCE [LARGE SCALE GENOMIC DNA]</scope>
</reference>
<organism evidence="2 3">
    <name type="scientific">Caerostris extrusa</name>
    <name type="common">Bark spider</name>
    <name type="synonym">Caerostris bankana</name>
    <dbReference type="NCBI Taxonomy" id="172846"/>
    <lineage>
        <taxon>Eukaryota</taxon>
        <taxon>Metazoa</taxon>
        <taxon>Ecdysozoa</taxon>
        <taxon>Arthropoda</taxon>
        <taxon>Chelicerata</taxon>
        <taxon>Arachnida</taxon>
        <taxon>Araneae</taxon>
        <taxon>Araneomorphae</taxon>
        <taxon>Entelegynae</taxon>
        <taxon>Araneoidea</taxon>
        <taxon>Araneidae</taxon>
        <taxon>Caerostris</taxon>
    </lineage>
</organism>
<proteinExistence type="predicted"/>
<dbReference type="EMBL" id="BPLR01017181">
    <property type="protein sequence ID" value="GIY89258.1"/>
    <property type="molecule type" value="Genomic_DNA"/>
</dbReference>
<comment type="caution">
    <text evidence="2">The sequence shown here is derived from an EMBL/GenBank/DDBJ whole genome shotgun (WGS) entry which is preliminary data.</text>
</comment>
<protein>
    <submittedName>
        <fullName evidence="2">Uncharacterized protein</fullName>
    </submittedName>
</protein>
<feature type="compositionally biased region" description="Polar residues" evidence="1">
    <location>
        <begin position="17"/>
        <end position="28"/>
    </location>
</feature>
<feature type="region of interest" description="Disordered" evidence="1">
    <location>
        <begin position="1"/>
        <end position="67"/>
    </location>
</feature>
<keyword evidence="3" id="KW-1185">Reference proteome</keyword>